<protein>
    <recommendedName>
        <fullName evidence="4">PilZ domain-containing protein</fullName>
    </recommendedName>
</protein>
<evidence type="ECO:0000256" key="1">
    <source>
        <dbReference type="SAM" id="MobiDB-lite"/>
    </source>
</evidence>
<name>A0ABX9JUC7_9BACT</name>
<comment type="caution">
    <text evidence="2">The sequence shown here is derived from an EMBL/GenBank/DDBJ whole genome shotgun (WGS) entry which is preliminary data.</text>
</comment>
<dbReference type="Proteomes" id="UP000256345">
    <property type="component" value="Unassembled WGS sequence"/>
</dbReference>
<evidence type="ECO:0000313" key="3">
    <source>
        <dbReference type="Proteomes" id="UP000256345"/>
    </source>
</evidence>
<dbReference type="EMBL" id="QUMU01000010">
    <property type="protein sequence ID" value="REG27243.1"/>
    <property type="molecule type" value="Genomic_DNA"/>
</dbReference>
<reference evidence="2 3" key="1">
    <citation type="submission" date="2018-08" db="EMBL/GenBank/DDBJ databases">
        <title>Genomic Encyclopedia of Archaeal and Bacterial Type Strains, Phase II (KMG-II): from individual species to whole genera.</title>
        <authorList>
            <person name="Goeker M."/>
        </authorList>
    </citation>
    <scope>NUCLEOTIDE SEQUENCE [LARGE SCALE GENOMIC DNA]</scope>
    <source>
        <strain evidence="2 3">DSM 2261</strain>
    </source>
</reference>
<keyword evidence="3" id="KW-1185">Reference proteome</keyword>
<gene>
    <name evidence="2" type="ORF">ATI61_110250</name>
</gene>
<sequence>MSAPRLVAEFASAGDFLGTYQREISVGGLLVRGATLPPGASLGACVVAVSVAGQSPVEVQAQIAAAVPGVGVAVMFPSPPAPLVALAERLRAPVEQAPSEQQAEPEGEEPPAPAHNPLMSARLAAMTVTEKMQLALSGDREARAYLLRDTNKALHVYVLRNPRLGLDEVIYAAKMPSLSPDALKLIAEHREWGVNTTVCTALARNPRTPVPLVLKLLPRVPMQELRTLAKGQGRAPIVQAARKLVLNEH</sequence>
<accession>A0ABX9JUC7</accession>
<organism evidence="2 3">
    <name type="scientific">Archangium gephyra</name>
    <dbReference type="NCBI Taxonomy" id="48"/>
    <lineage>
        <taxon>Bacteria</taxon>
        <taxon>Pseudomonadati</taxon>
        <taxon>Myxococcota</taxon>
        <taxon>Myxococcia</taxon>
        <taxon>Myxococcales</taxon>
        <taxon>Cystobacterineae</taxon>
        <taxon>Archangiaceae</taxon>
        <taxon>Archangium</taxon>
    </lineage>
</organism>
<proteinExistence type="predicted"/>
<evidence type="ECO:0008006" key="4">
    <source>
        <dbReference type="Google" id="ProtNLM"/>
    </source>
</evidence>
<dbReference type="RefSeq" id="WP_147333084.1">
    <property type="nucleotide sequence ID" value="NZ_CP011509.1"/>
</dbReference>
<feature type="region of interest" description="Disordered" evidence="1">
    <location>
        <begin position="94"/>
        <end position="116"/>
    </location>
</feature>
<evidence type="ECO:0000313" key="2">
    <source>
        <dbReference type="EMBL" id="REG27243.1"/>
    </source>
</evidence>